<comment type="caution">
    <text evidence="1">The sequence shown here is derived from an EMBL/GenBank/DDBJ whole genome shotgun (WGS) entry which is preliminary data.</text>
</comment>
<dbReference type="AlphaFoldDB" id="A0A0W8EAH4"/>
<proteinExistence type="predicted"/>
<organism evidence="1">
    <name type="scientific">hydrocarbon metagenome</name>
    <dbReference type="NCBI Taxonomy" id="938273"/>
    <lineage>
        <taxon>unclassified sequences</taxon>
        <taxon>metagenomes</taxon>
        <taxon>ecological metagenomes</taxon>
    </lineage>
</organism>
<accession>A0A0W8EAH4</accession>
<protein>
    <submittedName>
        <fullName evidence="1">Uncharacterized protein</fullName>
    </submittedName>
</protein>
<sequence length="133" mass="14141">MLLRQERIALFLLCIVALGLVIATAILAGVDNAALATEYRADARDGIFVHLNGVAGEVRTTQTGGHIIASVNGTRVFIPSDTARDVALNPGDQVSLYGIVQTYRGEREIVVNSHTDITILSTPVSAERGRITG</sequence>
<name>A0A0W8EAH4_9ZZZZ</name>
<dbReference type="EMBL" id="LNQE01001808">
    <property type="protein sequence ID" value="KUG05541.1"/>
    <property type="molecule type" value="Genomic_DNA"/>
</dbReference>
<evidence type="ECO:0000313" key="1">
    <source>
        <dbReference type="EMBL" id="KUG05541.1"/>
    </source>
</evidence>
<gene>
    <name evidence="1" type="ORF">ASZ90_017046</name>
</gene>
<reference evidence="1" key="1">
    <citation type="journal article" date="2015" name="Proc. Natl. Acad. Sci. U.S.A.">
        <title>Networks of energetic and metabolic interactions define dynamics in microbial communities.</title>
        <authorList>
            <person name="Embree M."/>
            <person name="Liu J.K."/>
            <person name="Al-Bassam M.M."/>
            <person name="Zengler K."/>
        </authorList>
    </citation>
    <scope>NUCLEOTIDE SEQUENCE</scope>
</reference>